<keyword evidence="2" id="KW-0067">ATP-binding</keyword>
<dbReference type="GO" id="GO:0051015">
    <property type="term" value="F:actin filament binding"/>
    <property type="evidence" value="ECO:0007669"/>
    <property type="project" value="TreeGrafter"/>
</dbReference>
<dbReference type="Pfam" id="PF12796">
    <property type="entry name" value="Ank_2"/>
    <property type="match status" value="1"/>
</dbReference>
<dbReference type="GO" id="GO:0016459">
    <property type="term" value="C:myosin complex"/>
    <property type="evidence" value="ECO:0007669"/>
    <property type="project" value="UniProtKB-KW"/>
</dbReference>
<sequence length="866" mass="97522">MKVLGFTDIEQEAIWKILSALLHLGNVSFVSSIEDEEEEDNGTASDPCRLALTSSSSLTVQEHLDIVSKLFAVDQEELVSALTTRKISVGGETLHANLSIAQCVDARDAMARSLYDFLFRFLVSKVNSASPQVQQFTNAAMKDAMGQTPCIAVLDIFGFEEFEVNQFEQFCINYANEKLQYQFVQDILLTEQQAHIEEGIKWNAVDYEDNSMCLEMVEQRPSGIFSLLDEECVVPKGSDAGFARKLYQRLQDHSNFSASRSEQAEFAFQVHHYAGNVRYQAEGFCEKNKDQPNPELFSVLGKTNDAHLRELFNFFKVSESAQLQLFQPKLRRRSSVLSSVGIGSQFKQQLASLLDVVQQTQTHYIRCIKPNDESASSKFDMAKVSSQLRYGGVLKAVKIMRQSFPVRMSHIDFVKQYHLLIAKPGSGNKPASEWTASDLLTLLEIDQVKLGKTRVFLRQRAFDQLEKSRERAVAVSATKLQSSWRRKQQRQMYIRQLHVLWSIQVRWKAILEKKRRITQRNDGARLLQHAMRIWLQGVKSRRHQSALLIQRSILRWHRARTALSRTASSLEASSKALRPEEKPADLFSYRGRESELTVETQEEDDVFSTATASVGTSAYSDDTDFSPMDVVRRATLRGRMSVFGDGSDSDNAMLKQALREVERLRHRAEAAEAALSHFTSCDMYVDPVSTDAMSIVTTKAAPHADGPHYDRGASDSNNSLWCQMNKSSLRIDRYGNTLLHQAVEGGNLELVCALLVNEASGALDMLQQAETQRGFSPLHLAVRSGNFEIASLFFRPEVLPHLDLNFSDRERNSALHLATQLEVKFASRIIELLLCFGADANAVNFLKQTPLHLCAMIKRSGSASVS</sequence>
<comment type="caution">
    <text evidence="7">Lacks conserved residue(s) required for the propagation of feature annotation.</text>
</comment>
<dbReference type="InterPro" id="IPR002110">
    <property type="entry name" value="Ankyrin_rpt"/>
</dbReference>
<dbReference type="GO" id="GO:0000146">
    <property type="term" value="F:microfilament motor activity"/>
    <property type="evidence" value="ECO:0007669"/>
    <property type="project" value="TreeGrafter"/>
</dbReference>
<evidence type="ECO:0000256" key="4">
    <source>
        <dbReference type="ARBA" id="ARBA00023175"/>
    </source>
</evidence>
<dbReference type="InterPro" id="IPR027417">
    <property type="entry name" value="P-loop_NTPase"/>
</dbReference>
<organism evidence="9 10">
    <name type="scientific">Peronospora destructor</name>
    <dbReference type="NCBI Taxonomy" id="86335"/>
    <lineage>
        <taxon>Eukaryota</taxon>
        <taxon>Sar</taxon>
        <taxon>Stramenopiles</taxon>
        <taxon>Oomycota</taxon>
        <taxon>Peronosporomycetes</taxon>
        <taxon>Peronosporales</taxon>
        <taxon>Peronosporaceae</taxon>
        <taxon>Peronospora</taxon>
    </lineage>
</organism>
<dbReference type="SUPFAM" id="SSF52540">
    <property type="entry name" value="P-loop containing nucleoside triphosphate hydrolases"/>
    <property type="match status" value="1"/>
</dbReference>
<dbReference type="GO" id="GO:0016020">
    <property type="term" value="C:membrane"/>
    <property type="evidence" value="ECO:0007669"/>
    <property type="project" value="TreeGrafter"/>
</dbReference>
<evidence type="ECO:0000256" key="2">
    <source>
        <dbReference type="ARBA" id="ARBA00022840"/>
    </source>
</evidence>
<comment type="caution">
    <text evidence="9">The sequence shown here is derived from an EMBL/GenBank/DDBJ whole genome shotgun (WGS) entry which is preliminary data.</text>
</comment>
<dbReference type="InterPro" id="IPR036961">
    <property type="entry name" value="Kinesin_motor_dom_sf"/>
</dbReference>
<accession>A0AAV0THR8</accession>
<keyword evidence="10" id="KW-1185">Reference proteome</keyword>
<dbReference type="PRINTS" id="PR00193">
    <property type="entry name" value="MYOSINHEAVY"/>
</dbReference>
<evidence type="ECO:0000313" key="9">
    <source>
        <dbReference type="EMBL" id="CAI5721283.1"/>
    </source>
</evidence>
<dbReference type="SMART" id="SM00242">
    <property type="entry name" value="MYSc"/>
    <property type="match status" value="1"/>
</dbReference>
<dbReference type="InterPro" id="IPR001609">
    <property type="entry name" value="Myosin_head_motor_dom-like"/>
</dbReference>
<evidence type="ECO:0000259" key="8">
    <source>
        <dbReference type="PROSITE" id="PS51456"/>
    </source>
</evidence>
<dbReference type="GO" id="GO:0007015">
    <property type="term" value="P:actin filament organization"/>
    <property type="evidence" value="ECO:0007669"/>
    <property type="project" value="TreeGrafter"/>
</dbReference>
<reference evidence="9" key="1">
    <citation type="submission" date="2022-12" db="EMBL/GenBank/DDBJ databases">
        <authorList>
            <person name="Webb A."/>
        </authorList>
    </citation>
    <scope>NUCLEOTIDE SEQUENCE</scope>
    <source>
        <strain evidence="9">Pd1</strain>
    </source>
</reference>
<feature type="domain" description="Myosin motor" evidence="8">
    <location>
        <begin position="1"/>
        <end position="470"/>
    </location>
</feature>
<dbReference type="PROSITE" id="PS51456">
    <property type="entry name" value="MYOSIN_MOTOR"/>
    <property type="match status" value="1"/>
</dbReference>
<dbReference type="PANTHER" id="PTHR13140">
    <property type="entry name" value="MYOSIN"/>
    <property type="match status" value="1"/>
</dbReference>
<keyword evidence="1" id="KW-0547">Nucleotide-binding</keyword>
<dbReference type="PROSITE" id="PS50088">
    <property type="entry name" value="ANK_REPEAT"/>
    <property type="match status" value="1"/>
</dbReference>
<keyword evidence="4" id="KW-0505">Motor protein</keyword>
<dbReference type="PANTHER" id="PTHR13140:SF845">
    <property type="entry name" value="MYOSIN-LIKE PROTEIN"/>
    <property type="match status" value="1"/>
</dbReference>
<dbReference type="SUPFAM" id="SSF48403">
    <property type="entry name" value="Ankyrin repeat"/>
    <property type="match status" value="1"/>
</dbReference>
<protein>
    <recommendedName>
        <fullName evidence="8">Myosin motor domain-containing protein</fullName>
    </recommendedName>
</protein>
<feature type="repeat" description="ANK" evidence="6">
    <location>
        <begin position="773"/>
        <end position="795"/>
    </location>
</feature>
<dbReference type="InterPro" id="IPR036770">
    <property type="entry name" value="Ankyrin_rpt-contain_sf"/>
</dbReference>
<comment type="similarity">
    <text evidence="7">Belongs to the TRAFAC class myosin-kinesin ATPase superfamily. Myosin family.</text>
</comment>
<gene>
    <name evidence="9" type="ORF">PDE001_LOCUS2425</name>
</gene>
<dbReference type="AlphaFoldDB" id="A0AAV0THR8"/>
<dbReference type="PRINTS" id="PR01415">
    <property type="entry name" value="ANKYRIN"/>
</dbReference>
<dbReference type="EMBL" id="CANTFM010000402">
    <property type="protein sequence ID" value="CAI5721283.1"/>
    <property type="molecule type" value="Genomic_DNA"/>
</dbReference>
<evidence type="ECO:0000256" key="7">
    <source>
        <dbReference type="PROSITE-ProRule" id="PRU00782"/>
    </source>
</evidence>
<keyword evidence="3 7" id="KW-0518">Myosin</keyword>
<evidence type="ECO:0000256" key="5">
    <source>
        <dbReference type="ARBA" id="ARBA00023203"/>
    </source>
</evidence>
<dbReference type="Gene3D" id="1.25.40.20">
    <property type="entry name" value="Ankyrin repeat-containing domain"/>
    <property type="match status" value="1"/>
</dbReference>
<dbReference type="SMART" id="SM00248">
    <property type="entry name" value="ANK"/>
    <property type="match status" value="3"/>
</dbReference>
<name>A0AAV0THR8_9STRA</name>
<dbReference type="Pfam" id="PF00063">
    <property type="entry name" value="Myosin_head"/>
    <property type="match status" value="1"/>
</dbReference>
<dbReference type="Gene3D" id="3.40.850.10">
    <property type="entry name" value="Kinesin motor domain"/>
    <property type="match status" value="1"/>
</dbReference>
<keyword evidence="5 7" id="KW-0009">Actin-binding</keyword>
<evidence type="ECO:0000256" key="6">
    <source>
        <dbReference type="PROSITE-ProRule" id="PRU00023"/>
    </source>
</evidence>
<dbReference type="GO" id="GO:0005737">
    <property type="term" value="C:cytoplasm"/>
    <property type="evidence" value="ECO:0007669"/>
    <property type="project" value="TreeGrafter"/>
</dbReference>
<keyword evidence="6" id="KW-0040">ANK repeat</keyword>
<dbReference type="Gene3D" id="1.20.58.530">
    <property type="match status" value="1"/>
</dbReference>
<dbReference type="GO" id="GO:0005524">
    <property type="term" value="F:ATP binding"/>
    <property type="evidence" value="ECO:0007669"/>
    <property type="project" value="UniProtKB-KW"/>
</dbReference>
<dbReference type="Gene3D" id="1.20.5.4820">
    <property type="match status" value="1"/>
</dbReference>
<evidence type="ECO:0000256" key="1">
    <source>
        <dbReference type="ARBA" id="ARBA00022741"/>
    </source>
</evidence>
<dbReference type="Proteomes" id="UP001162029">
    <property type="component" value="Unassembled WGS sequence"/>
</dbReference>
<evidence type="ECO:0000313" key="10">
    <source>
        <dbReference type="Proteomes" id="UP001162029"/>
    </source>
</evidence>
<proteinExistence type="inferred from homology"/>
<evidence type="ECO:0000256" key="3">
    <source>
        <dbReference type="ARBA" id="ARBA00023123"/>
    </source>
</evidence>
<dbReference type="PROSITE" id="PS50297">
    <property type="entry name" value="ANK_REP_REGION"/>
    <property type="match status" value="1"/>
</dbReference>
<dbReference type="Gene3D" id="1.20.120.720">
    <property type="entry name" value="Myosin VI head, motor domain, U50 subdomain"/>
    <property type="match status" value="1"/>
</dbReference>
<feature type="region of interest" description="Actin-binding" evidence="7">
    <location>
        <begin position="350"/>
        <end position="372"/>
    </location>
</feature>